<feature type="transmembrane region" description="Helical" evidence="1">
    <location>
        <begin position="302"/>
        <end position="323"/>
    </location>
</feature>
<keyword evidence="1" id="KW-1133">Transmembrane helix</keyword>
<dbReference type="Proteomes" id="UP000401717">
    <property type="component" value="Unassembled WGS sequence"/>
</dbReference>
<evidence type="ECO:0000313" key="5">
    <source>
        <dbReference type="Proteomes" id="UP001055303"/>
    </source>
</evidence>
<dbReference type="Proteomes" id="UP001055303">
    <property type="component" value="Unassembled WGS sequence"/>
</dbReference>
<feature type="transmembrane region" description="Helical" evidence="1">
    <location>
        <begin position="146"/>
        <end position="164"/>
    </location>
</feature>
<accession>A0A564G0N4</accession>
<dbReference type="EMBL" id="BPQI01000117">
    <property type="protein sequence ID" value="GJD57688.1"/>
    <property type="molecule type" value="Genomic_DNA"/>
</dbReference>
<evidence type="ECO:0000313" key="2">
    <source>
        <dbReference type="EMBL" id="GJD57688.1"/>
    </source>
</evidence>
<dbReference type="RefSeq" id="WP_144766017.1">
    <property type="nucleotide sequence ID" value="NZ_BPQI01000117.1"/>
</dbReference>
<reference evidence="2" key="3">
    <citation type="submission" date="2021-08" db="EMBL/GenBank/DDBJ databases">
        <authorList>
            <person name="Tani A."/>
            <person name="Ola A."/>
            <person name="Ogura Y."/>
            <person name="Katsura K."/>
            <person name="Hayashi T."/>
        </authorList>
    </citation>
    <scope>NUCLEOTIDE SEQUENCE</scope>
    <source>
        <strain evidence="2">DSM 22415</strain>
    </source>
</reference>
<evidence type="ECO:0000313" key="3">
    <source>
        <dbReference type="EMBL" id="VUF13782.1"/>
    </source>
</evidence>
<evidence type="ECO:0008006" key="6">
    <source>
        <dbReference type="Google" id="ProtNLM"/>
    </source>
</evidence>
<keyword evidence="1" id="KW-0812">Transmembrane</keyword>
<feature type="transmembrane region" description="Helical" evidence="1">
    <location>
        <begin position="176"/>
        <end position="196"/>
    </location>
</feature>
<proteinExistence type="predicted"/>
<evidence type="ECO:0000313" key="4">
    <source>
        <dbReference type="Proteomes" id="UP000401717"/>
    </source>
</evidence>
<keyword evidence="1" id="KW-0472">Membrane</keyword>
<feature type="transmembrane region" description="Helical" evidence="1">
    <location>
        <begin position="23"/>
        <end position="42"/>
    </location>
</feature>
<feature type="transmembrane region" description="Helical" evidence="1">
    <location>
        <begin position="270"/>
        <end position="296"/>
    </location>
</feature>
<reference evidence="2" key="2">
    <citation type="journal article" date="2021" name="Front. Microbiol.">
        <title>Comprehensive Comparative Genomics and Phenotyping of Methylobacterium Species.</title>
        <authorList>
            <person name="Alessa O."/>
            <person name="Ogura Y."/>
            <person name="Fujitani Y."/>
            <person name="Takami H."/>
            <person name="Hayashi T."/>
            <person name="Sahin N."/>
            <person name="Tani A."/>
        </authorList>
    </citation>
    <scope>NUCLEOTIDE SEQUENCE</scope>
    <source>
        <strain evidence="2">DSM 22415</strain>
    </source>
</reference>
<evidence type="ECO:0000256" key="1">
    <source>
        <dbReference type="SAM" id="Phobius"/>
    </source>
</evidence>
<feature type="transmembrane region" description="Helical" evidence="1">
    <location>
        <begin position="115"/>
        <end position="134"/>
    </location>
</feature>
<organism evidence="3 4">
    <name type="scientific">Methylobacterium dankookense</name>
    <dbReference type="NCBI Taxonomy" id="560405"/>
    <lineage>
        <taxon>Bacteria</taxon>
        <taxon>Pseudomonadati</taxon>
        <taxon>Pseudomonadota</taxon>
        <taxon>Alphaproteobacteria</taxon>
        <taxon>Hyphomicrobiales</taxon>
        <taxon>Methylobacteriaceae</taxon>
        <taxon>Methylobacterium</taxon>
    </lineage>
</organism>
<feature type="transmembrane region" description="Helical" evidence="1">
    <location>
        <begin position="62"/>
        <end position="79"/>
    </location>
</feature>
<feature type="transmembrane region" description="Helical" evidence="1">
    <location>
        <begin position="362"/>
        <end position="383"/>
    </location>
</feature>
<reference evidence="3 4" key="1">
    <citation type="submission" date="2019-06" db="EMBL/GenBank/DDBJ databases">
        <authorList>
            <person name="Rodrigo-Torres L."/>
            <person name="Arahal R. D."/>
            <person name="Lucena T."/>
        </authorList>
    </citation>
    <scope>NUCLEOTIDE SEQUENCE [LARGE SCALE GENOMIC DNA]</scope>
    <source>
        <strain evidence="3 4">SW08-7</strain>
    </source>
</reference>
<dbReference type="AlphaFoldDB" id="A0A564G0N4"/>
<protein>
    <recommendedName>
        <fullName evidence="6">NnrS protein</fullName>
    </recommendedName>
</protein>
<dbReference type="Pfam" id="PF05940">
    <property type="entry name" value="NnrS"/>
    <property type="match status" value="1"/>
</dbReference>
<dbReference type="InterPro" id="IPR010266">
    <property type="entry name" value="NnrS"/>
</dbReference>
<name>A0A564G0N4_9HYPH</name>
<feature type="transmembrane region" description="Helical" evidence="1">
    <location>
        <begin position="91"/>
        <end position="109"/>
    </location>
</feature>
<sequence length="392" mass="40921">MAPIPRLRAYEGPAVLSYGFRPFFLLGSLYAGLAVLAWLPMFVGDLALPTALAPRDWHVHEMLYGFAGAVMAGFLLTAVPNWTGRLPLQGGPLLLLVAAWLAGRFAVAFSAVLGWLPAALLDLSFLTLLTAAIAREVVAGRNWRNLKVLVALSALLAGNALFHVEAYRSGTAEYGIRVGIAAALAMVMLIGGRIVPSFTRNWLARENPGRMPASFGTFDKASMILAVAALAGWTLAPGSRATGAALVVTGLVQAARLARWAGDRTWPDPLVLVLQVAYAFVPLGFVLVGASALGLVPVGAGIHAWTGGAVGVMTLAVMSRASLGHTGRPLAASPAVRTVYVLATASVLARVCASLHPAWTGSLLPVAGALWAMAFLGFAAAYWRVLTGPRAA</sequence>
<feature type="transmembrane region" description="Helical" evidence="1">
    <location>
        <begin position="335"/>
        <end position="356"/>
    </location>
</feature>
<keyword evidence="5" id="KW-1185">Reference proteome</keyword>
<dbReference type="OrthoDB" id="9770040at2"/>
<gene>
    <name evidence="2" type="ORF">IFDJLNFL_3600</name>
    <name evidence="3" type="ORF">MTDSW087_03489</name>
</gene>
<dbReference type="EMBL" id="CABFVH010000024">
    <property type="protein sequence ID" value="VUF13782.1"/>
    <property type="molecule type" value="Genomic_DNA"/>
</dbReference>